<reference evidence="2 3" key="1">
    <citation type="submission" date="2020-01" db="EMBL/GenBank/DDBJ databases">
        <title>Genome sequence of Arachis hypogaea, cultivar Shitouqi.</title>
        <authorList>
            <person name="Zhuang W."/>
            <person name="Chen H."/>
            <person name="Varshney R."/>
            <person name="Wang D."/>
            <person name="Ming R."/>
        </authorList>
    </citation>
    <scope>NUCLEOTIDE SEQUENCE [LARGE SCALE GENOMIC DNA]</scope>
    <source>
        <tissue evidence="2">Young leaf</tissue>
    </source>
</reference>
<evidence type="ECO:0000313" key="3">
    <source>
        <dbReference type="Proteomes" id="UP000464620"/>
    </source>
</evidence>
<dbReference type="AlphaFoldDB" id="A0A6B9V6X5"/>
<gene>
    <name evidence="2" type="ORF">DS421_19g646510</name>
</gene>
<sequence>MAKNGVTHAIIAMLIIGMVMCFANDESYNTADESINIATKSDDDYLSDTIISCITECKKRHPYNSVKRKECLEECCKAECHEWYPNDKKKFKKCTELFYKLYVR</sequence>
<keyword evidence="1" id="KW-0812">Transmembrane</keyword>
<keyword evidence="1" id="KW-1133">Transmembrane helix</keyword>
<dbReference type="Proteomes" id="UP000464620">
    <property type="component" value="Chromosome B09"/>
</dbReference>
<protein>
    <submittedName>
        <fullName evidence="2">Uncharacterized protein</fullName>
    </submittedName>
</protein>
<evidence type="ECO:0000313" key="2">
    <source>
        <dbReference type="EMBL" id="QHN76734.1"/>
    </source>
</evidence>
<feature type="transmembrane region" description="Helical" evidence="1">
    <location>
        <begin position="6"/>
        <end position="23"/>
    </location>
</feature>
<keyword evidence="1" id="KW-0472">Membrane</keyword>
<dbReference type="EMBL" id="CP031001">
    <property type="protein sequence ID" value="QHN76734.1"/>
    <property type="molecule type" value="Genomic_DNA"/>
</dbReference>
<proteinExistence type="predicted"/>
<accession>A0A6B9V6X5</accession>
<name>A0A6B9V6X5_ARAHY</name>
<evidence type="ECO:0000256" key="1">
    <source>
        <dbReference type="SAM" id="Phobius"/>
    </source>
</evidence>
<organism evidence="2 3">
    <name type="scientific">Arachis hypogaea</name>
    <name type="common">Peanut</name>
    <dbReference type="NCBI Taxonomy" id="3818"/>
    <lineage>
        <taxon>Eukaryota</taxon>
        <taxon>Viridiplantae</taxon>
        <taxon>Streptophyta</taxon>
        <taxon>Embryophyta</taxon>
        <taxon>Tracheophyta</taxon>
        <taxon>Spermatophyta</taxon>
        <taxon>Magnoliopsida</taxon>
        <taxon>eudicotyledons</taxon>
        <taxon>Gunneridae</taxon>
        <taxon>Pentapetalae</taxon>
        <taxon>rosids</taxon>
        <taxon>fabids</taxon>
        <taxon>Fabales</taxon>
        <taxon>Fabaceae</taxon>
        <taxon>Papilionoideae</taxon>
        <taxon>50 kb inversion clade</taxon>
        <taxon>dalbergioids sensu lato</taxon>
        <taxon>Dalbergieae</taxon>
        <taxon>Pterocarpus clade</taxon>
        <taxon>Arachis</taxon>
    </lineage>
</organism>